<reference evidence="2" key="1">
    <citation type="journal article" date="2023" name="Front. Microbiol.">
        <title>Genomic-based phylogenetic and metabolic analyses of the genus Natronomonas, and description of Natronomonas aquatica sp. nov.</title>
        <authorList>
            <person name="Garcia-Roldan A."/>
            <person name="Duran-Viseras A."/>
            <person name="de la Haba R.R."/>
            <person name="Corral P."/>
            <person name="Sanchez-Porro C."/>
            <person name="Ventosa A."/>
        </authorList>
    </citation>
    <scope>NUCLEOTIDE SEQUENCE</scope>
    <source>
        <strain evidence="2">F2-12</strain>
    </source>
</reference>
<evidence type="ECO:0000313" key="2">
    <source>
        <dbReference type="EMBL" id="MCQ4333714.1"/>
    </source>
</evidence>
<dbReference type="InterPro" id="IPR055553">
    <property type="entry name" value="DUF7129"/>
</dbReference>
<organism evidence="2 3">
    <name type="scientific">Natronomonas aquatica</name>
    <dbReference type="NCBI Taxonomy" id="2841590"/>
    <lineage>
        <taxon>Archaea</taxon>
        <taxon>Methanobacteriati</taxon>
        <taxon>Methanobacteriota</taxon>
        <taxon>Stenosarchaea group</taxon>
        <taxon>Halobacteria</taxon>
        <taxon>Halobacteriales</taxon>
        <taxon>Natronomonadaceae</taxon>
        <taxon>Natronomonas</taxon>
    </lineage>
</organism>
<sequence length="51" mass="5634">MPEGHDVEHDTAEISSEYECLQCGKIVRAETHPGECPECGGDFQNRAKSLE</sequence>
<gene>
    <name evidence="2" type="ORF">KM295_09530</name>
</gene>
<feature type="domain" description="DUF7129" evidence="1">
    <location>
        <begin position="15"/>
        <end position="47"/>
    </location>
</feature>
<dbReference type="Gene3D" id="2.20.28.30">
    <property type="entry name" value="RNA polymerase ii, chain L"/>
    <property type="match status" value="1"/>
</dbReference>
<dbReference type="RefSeq" id="WP_256029741.1">
    <property type="nucleotide sequence ID" value="NZ_JAHLKM010000011.1"/>
</dbReference>
<comment type="caution">
    <text evidence="2">The sequence shown here is derived from an EMBL/GenBank/DDBJ whole genome shotgun (WGS) entry which is preliminary data.</text>
</comment>
<proteinExistence type="predicted"/>
<accession>A0A9R1CU47</accession>
<dbReference type="Pfam" id="PF23455">
    <property type="entry name" value="DUF7129"/>
    <property type="match status" value="1"/>
</dbReference>
<dbReference type="Proteomes" id="UP001139494">
    <property type="component" value="Unassembled WGS sequence"/>
</dbReference>
<dbReference type="SUPFAM" id="SSF57802">
    <property type="entry name" value="Rubredoxin-like"/>
    <property type="match status" value="1"/>
</dbReference>
<evidence type="ECO:0000313" key="3">
    <source>
        <dbReference type="Proteomes" id="UP001139494"/>
    </source>
</evidence>
<keyword evidence="3" id="KW-1185">Reference proteome</keyword>
<name>A0A9R1CU47_9EURY</name>
<dbReference type="EMBL" id="JAHLKM010000011">
    <property type="protein sequence ID" value="MCQ4333714.1"/>
    <property type="molecule type" value="Genomic_DNA"/>
</dbReference>
<dbReference type="AlphaFoldDB" id="A0A9R1CU47"/>
<evidence type="ECO:0000259" key="1">
    <source>
        <dbReference type="Pfam" id="PF23455"/>
    </source>
</evidence>
<dbReference type="NCBIfam" id="NF033497">
    <property type="entry name" value="rubre_like_arch"/>
    <property type="match status" value="1"/>
</dbReference>
<protein>
    <submittedName>
        <fullName evidence="2">Rubrerythrin-like domain-containing protein</fullName>
    </submittedName>
</protein>